<dbReference type="Pfam" id="PF00550">
    <property type="entry name" value="PP-binding"/>
    <property type="match status" value="2"/>
</dbReference>
<dbReference type="FunFam" id="3.40.366.10:FF:000002">
    <property type="entry name" value="Probable polyketide synthase 2"/>
    <property type="match status" value="1"/>
</dbReference>
<dbReference type="CDD" id="cd05195">
    <property type="entry name" value="enoyl_red"/>
    <property type="match status" value="1"/>
</dbReference>
<dbReference type="SMART" id="SM00823">
    <property type="entry name" value="PKS_PP"/>
    <property type="match status" value="2"/>
</dbReference>
<dbReference type="SUPFAM" id="SSF47336">
    <property type="entry name" value="ACP-like"/>
    <property type="match status" value="2"/>
</dbReference>
<evidence type="ECO:0000256" key="41">
    <source>
        <dbReference type="ARBA" id="ARBA00048935"/>
    </source>
</evidence>
<evidence type="ECO:0000256" key="16">
    <source>
        <dbReference type="ARBA" id="ARBA00023398"/>
    </source>
</evidence>
<dbReference type="PROSITE" id="PS00012">
    <property type="entry name" value="PHOSPHOPANTETHEINE"/>
    <property type="match status" value="2"/>
</dbReference>
<dbReference type="Gene3D" id="3.40.50.11460">
    <property type="match status" value="1"/>
</dbReference>
<evidence type="ECO:0000256" key="45">
    <source>
        <dbReference type="ARBA" id="ARBA00049263"/>
    </source>
</evidence>
<dbReference type="Gene3D" id="1.10.1200.10">
    <property type="entry name" value="ACP-like"/>
    <property type="match status" value="2"/>
</dbReference>
<comment type="catalytic activity">
    <reaction evidence="37">
        <text>3-oxohexanoyl-[ACP] + NADPH + H(+) = (3R)-hydroxyhexanoyl-[ACP] + NADP(+)</text>
        <dbReference type="Rhea" id="RHEA:41824"/>
        <dbReference type="Rhea" id="RHEA-COMP:9629"/>
        <dbReference type="Rhea" id="RHEA-COMP:9630"/>
        <dbReference type="ChEBI" id="CHEBI:15378"/>
        <dbReference type="ChEBI" id="CHEBI:57783"/>
        <dbReference type="ChEBI" id="CHEBI:58349"/>
        <dbReference type="ChEBI" id="CHEBI:78456"/>
        <dbReference type="ChEBI" id="CHEBI:78457"/>
    </reaction>
    <physiologicalReaction direction="left-to-right" evidence="37">
        <dbReference type="Rhea" id="RHEA:41825"/>
    </physiologicalReaction>
</comment>
<comment type="catalytic activity">
    <reaction evidence="49">
        <text>(2E)-decenoyl-[ACP] + NADPH + H(+) = decanoyl-[ACP] + NADP(+)</text>
        <dbReference type="Rhea" id="RHEA:41864"/>
        <dbReference type="Rhea" id="RHEA-COMP:9639"/>
        <dbReference type="Rhea" id="RHEA-COMP:9640"/>
        <dbReference type="ChEBI" id="CHEBI:15378"/>
        <dbReference type="ChEBI" id="CHEBI:57783"/>
        <dbReference type="ChEBI" id="CHEBI:58349"/>
        <dbReference type="ChEBI" id="CHEBI:78467"/>
        <dbReference type="ChEBI" id="CHEBI:78468"/>
    </reaction>
    <physiologicalReaction direction="left-to-right" evidence="49">
        <dbReference type="Rhea" id="RHEA:41865"/>
    </physiologicalReaction>
</comment>
<dbReference type="InterPro" id="IPR011032">
    <property type="entry name" value="GroES-like_sf"/>
</dbReference>
<comment type="catalytic activity">
    <reaction evidence="50">
        <text>octanoyl-[ACP] + malonyl-[ACP] + H(+) = 3-oxodecanoyl-[ACP] + holo-[ACP] + CO2</text>
        <dbReference type="Rhea" id="RHEA:41852"/>
        <dbReference type="Rhea" id="RHEA-COMP:9623"/>
        <dbReference type="Rhea" id="RHEA-COMP:9636"/>
        <dbReference type="Rhea" id="RHEA-COMP:9637"/>
        <dbReference type="Rhea" id="RHEA-COMP:9685"/>
        <dbReference type="ChEBI" id="CHEBI:15378"/>
        <dbReference type="ChEBI" id="CHEBI:16526"/>
        <dbReference type="ChEBI" id="CHEBI:64479"/>
        <dbReference type="ChEBI" id="CHEBI:78449"/>
        <dbReference type="ChEBI" id="CHEBI:78463"/>
        <dbReference type="ChEBI" id="CHEBI:78464"/>
    </reaction>
    <physiologicalReaction direction="left-to-right" evidence="50">
        <dbReference type="Rhea" id="RHEA:41853"/>
    </physiologicalReaction>
</comment>
<evidence type="ECO:0000256" key="39">
    <source>
        <dbReference type="ARBA" id="ARBA00048691"/>
    </source>
</evidence>
<dbReference type="CDD" id="cd08956">
    <property type="entry name" value="KR_3_FAS_SDR_x"/>
    <property type="match status" value="2"/>
</dbReference>
<dbReference type="GO" id="GO:0019171">
    <property type="term" value="F:(3R)-hydroxyacyl-[acyl-carrier-protein] dehydratase activity"/>
    <property type="evidence" value="ECO:0007669"/>
    <property type="project" value="UniProtKB-EC"/>
</dbReference>
<comment type="catalytic activity">
    <reaction evidence="47">
        <text>3-oxooctanoyl-[ACP] + NADPH + H(+) = (3R)-hydroxyoctanoyl-[ACP] + NADP(+)</text>
        <dbReference type="Rhea" id="RHEA:41840"/>
        <dbReference type="Rhea" id="RHEA-COMP:9633"/>
        <dbReference type="Rhea" id="RHEA-COMP:9634"/>
        <dbReference type="ChEBI" id="CHEBI:15378"/>
        <dbReference type="ChEBI" id="CHEBI:57783"/>
        <dbReference type="ChEBI" id="CHEBI:58349"/>
        <dbReference type="ChEBI" id="CHEBI:78460"/>
        <dbReference type="ChEBI" id="CHEBI:78461"/>
    </reaction>
    <physiologicalReaction direction="left-to-right" evidence="47">
        <dbReference type="Rhea" id="RHEA:41841"/>
    </physiologicalReaction>
</comment>
<sequence length="3385" mass="352036">MEVLPEGGAMVAVAASEDEVRPLLSDAVSLAAVNGPRAVVLSGVESAIGSLEQHFVVLGRKTRRLSVSHAFHSSLMDPMLDEFAEVVGGVRFESPRLPVISLVSGEVAGAEITTPEYWVRHVRETVRFADGVTTLRGTGVTRFLELGPRAVLTPMITDLVADATAVAALRRDRPEPAALSAALAVLYTTGVDLDWAALLPDARRVDLPTYAFRRQRFWPEPGADSADVAAAGLSAVEHPLLGARVSVAGTDGLVLTGRISTRTHPWLADHVVHGTTIVPGTALVELAVHAGDHVGAPHLAELTLHTPLTLTRHDTQVQIVVGAPAENGERPLHVYSRPDDDASWTTHAGGVLLAEAYRPAAADLTAWPPADAAALPFDGAALYSRLAAGGLAYGPAFRGLRAVWRRGDDVYAEVELPESERDRAAAFGLHPALLDAALHAVSFADLGAGDDRGLVPFAFSGVSLHATGADTLRVRLSPRGPDSLALTVADGTGAPVAAVESLVLRPMVADRLGMSTDALYRVDWRPRDVESRAGIGAEHWAVLGETALAASLADHLPEAPRHTTLDEIAAADVVVAALSTGRDVETADVHTAVRAALALLRSWLAAERFAESRLILVTGMAAGPDTACPAGAAVWGLVRSAQSEHPGRIMLVDVDEHPASAAALPALAAAGEDQAVLRGGTPVVPRLGRLPNPGEPGGPLRPPPVEHWRLDAPERGSVDNLTLVECPEAGAPLTAGQVRIEVRAAGVNFRDVLGALGMYPGPPVPLGIEASGIVREVAPDVTALRPGDRVMGIVGGGFGPTTLADHRLCARIPDSWTFAEAASVPLVFLTAYYALVDLGRVRPGETVLIHAAAGGVGMAATQLARHLGAEVFGTASAAKHDTLRALGFTEDHLASSRDLRFEDRFRAVTDGRGVDVVLNSLAGEYVDASQRLLVPGGRFLELGKTDVREPSAGYRAFDLIEAGPDRIQEMFAALLALFADGTLQPLPITAWDVRDARTAFRRLSQAGLVGKAVLTVPTAWRTDGTVLVTGGTGALGAQLARHLARAGFRHLLLISRRGATPEAEELIRELADLGAETEVLACDVTNRAALTAVLAGVPADRPLTAVVHAAGVLADGLVDTLDADGLDAVLRPKADAALALDELTRGLDLAGFVLFSSLSATVGAPGQANYAAANALLDAVAIRRAAAGLPAHSLAWGPWVADGGMTSTVGAADRRRLAAAGLVPFTEDDGWPLFDLAVAAAAPAVVPVRFDLRALRARAEALSPILSGLAPTRRRQAAAGAANAGTLLDRLAGATDAERRRTLLDLVRAQVAGVLGHPSPESVDPDRAFTDLGFDSLTAVELRNLLASATGLRLPATLTFDYPTPSALVAQLDADLGGAAAVPTPATSTRSADPAEPIAIVAMSCRFPGGVASPEDLWRLVAEGTDAIGDFPTDRGWDLAGMADSGQQRAGVSYVHEGGFVDGVGDFDPRFFGISPREALAMDPQQRLLLEASWEVLERAGVVPASLRGTPTGVFIGAASSGYGTGLAEMSEDLTGHLLTGNAGSVSSGRIAYVLGLEGPSMTVDTACSSSLVALHLASRSLAAGECSLALVGGVAVLATAGMFLEFSRQRGLAPDGRCKAFAEGADGTGWSEGVGVLLVERLSDARRLGHPVLAVVRGSAVNSDGASNGLTAPNGPSQQRVIRGALADAGLAASEVDAVEAHGTGTVLGDPIEAQALLATYGRDRPAGRPLWLGSLKSNIGHAQAAAGVAGVIKMVEAMRHGVLPKTLHVDAPTSQVDWEAGDIRLLTEATPWDGGDRPRRAGVSSFGISGTNAHVLLEEAPADPDPHADADAVPVASPPAPAVVPWLLSARSPQALAEQARRLSSFLTAEPAREPADVGWSLANSRTAFEHRAVVIGEGRDELLAGLTTTEPTAAAGAVGRLVLVFPGQGSQWVGMGRELLACSPVFAARFGECVDALGEWVDFAPLAALGDEVLLSRVDVVQPLLFAVLVSLAAVWESFGVVPDAVVGHSQGEIAAAVVAGGLSLADGARVVCLRSRLIAETLAGHGGMLSVALSEADVRRRLSGFEGVSVAAVNGPSSVVVSGDAVPLAEFAAAGEADGVRVRWIPVDYASHSAQVERIEADLRTALADLAPRSSEVGFFSTVTGDWLDTAHLDGAYWYRSLRQTVRFHPAITALADQGHTAFVESSPHPVLVMPIQEALDAHDVLVVGTLRRDDGGPRRLYDSVGQVWARGHAVDWTPAFGDHARRVPLPTYPFQRSHYWPANPRPAGDAAALGLDVAAHPLLGAAADLADGGRTILTGTLSTARQPWLRWHSVAGTVLFPGAGFLELALHAADHVGCRRVDELVLAAPLTLPDDGVVQIQVVIADAEADGRRAVSVHSRAVGAADPDWTRHATGLLSPAAGPAESLRAWPPEGTVPIELGAEENGVLAAWRADEEIFADVALPADLHDEAARFTLHPVLLTAALDAINLLGLDGALADGWMPFTWAGVSASAAGATAARVRLTRTAADTVALTLADGAGAPLATAESLVLRPPPAAPDAGGPSLLRMTWPVLPVDAAEQDGRWAVVGGDALDLVASLRAAGLPAESYLDLAALGAAAGRGAAAPDVVLVSAVTGADGDAAAVRADAADALRLVQDWLAQDHLHDSRLVLCTRGAVAVDAQDRITDLGAAAVWGLLRTAQTENPDRFLLVDLDEREKSAAALPALLAAGEPQAAMRDGAVHVPRLERTASTPAMPPIALDGGTVLLTGATGTLGRLFARHLVTRHGVRDLLLLSRRGAEADGAADLLAELISLGARPDLVACDAADRAALADVLAAVPADRPLTAVVHAAGVLDDGVLGSLDEERMDRVLRPKVDAALNLHELIGDTPVAVVLFSSVVGTFGWPGQGNYAAANAFLDALAAHRHGLGLPAHSLAWGLWAADDDLGGAGRSRMSRGGLLPLSEAEGLALFDAALASREPVLVTAPLDTAALRSGAELPRMFAGLGRPGRRRAAAKGTDSGALRRELASLAEPERRDSLTDLVRTTAATILGFTDGESLAADEDLLAAGFDSLTAMELRNRLGTATGLRMAASVVFDHRTPAALARVLAEELAAAPETTPGSRTDPADSLRHLFRDACAANRLKEGLDLLAAAATLRPSFRDSVGYGSPLTPVQLARGDARPPLVCFSSYAAMGGIHQYARLAAASRGVRDLYGIPTPGFLADEPLPETREALFDLYAEAVLAAAGDEPVILLGSSSGGLFAHATASALEAAGRSPAAVVLLDSYVPRTVTGNAFWQQMTQGMFDRENLFGELDTTRLSAMSWYFRIFADFEPGELDAPVLFVRPADAVRIGPEQREPEGEWRSTWDTAHTSVEVPGDHYTMVESHAETTAAAVEAWIAETL</sequence>
<comment type="catalytic activity">
    <reaction evidence="11">
        <text>(3R)-hydroxyoctanoyl-[ACP] = (2E)-octenoyl-[ACP] + H2O</text>
        <dbReference type="Rhea" id="RHEA:41844"/>
        <dbReference type="Rhea" id="RHEA-COMP:9634"/>
        <dbReference type="Rhea" id="RHEA-COMP:9635"/>
        <dbReference type="ChEBI" id="CHEBI:15377"/>
        <dbReference type="ChEBI" id="CHEBI:78461"/>
        <dbReference type="ChEBI" id="CHEBI:78462"/>
    </reaction>
    <physiologicalReaction direction="left-to-right" evidence="11">
        <dbReference type="Rhea" id="RHEA:41845"/>
    </physiologicalReaction>
</comment>
<evidence type="ECO:0000256" key="31">
    <source>
        <dbReference type="ARBA" id="ARBA00047961"/>
    </source>
</evidence>
<comment type="catalytic activity">
    <reaction evidence="41">
        <text>3-oxotetradecanoyl-[ACP] + NADPH + H(+) = (3R)-hydroxytetradecanoyl-[ACP] + NADP(+)</text>
        <dbReference type="Rhea" id="RHEA:41888"/>
        <dbReference type="Rhea" id="RHEA-COMP:9645"/>
        <dbReference type="Rhea" id="RHEA-COMP:9646"/>
        <dbReference type="ChEBI" id="CHEBI:15378"/>
        <dbReference type="ChEBI" id="CHEBI:57783"/>
        <dbReference type="ChEBI" id="CHEBI:58349"/>
        <dbReference type="ChEBI" id="CHEBI:78473"/>
        <dbReference type="ChEBI" id="CHEBI:78474"/>
    </reaction>
    <physiologicalReaction direction="left-to-right" evidence="41">
        <dbReference type="Rhea" id="RHEA:41889"/>
    </physiologicalReaction>
</comment>
<comment type="catalytic activity">
    <reaction evidence="30">
        <text>3-oxobutanoyl-[ACP] + NADPH + H(+) = (3R)-hydroxybutanoyl-[ACP] + NADP(+)</text>
        <dbReference type="Rhea" id="RHEA:41804"/>
        <dbReference type="Rhea" id="RHEA-COMP:9625"/>
        <dbReference type="Rhea" id="RHEA-COMP:9626"/>
        <dbReference type="ChEBI" id="CHEBI:15378"/>
        <dbReference type="ChEBI" id="CHEBI:57783"/>
        <dbReference type="ChEBI" id="CHEBI:58349"/>
        <dbReference type="ChEBI" id="CHEBI:78450"/>
        <dbReference type="ChEBI" id="CHEBI:78451"/>
    </reaction>
    <physiologicalReaction direction="left-to-right" evidence="30">
        <dbReference type="Rhea" id="RHEA:41805"/>
    </physiologicalReaction>
</comment>
<feature type="domain" description="Ketosynthase family 3 (KS3)" evidence="58">
    <location>
        <begin position="1395"/>
        <end position="1821"/>
    </location>
</feature>
<dbReference type="InterPro" id="IPR032821">
    <property type="entry name" value="PKS_assoc"/>
</dbReference>
<dbReference type="PROSITE" id="PS01162">
    <property type="entry name" value="QOR_ZETA_CRYSTAL"/>
    <property type="match status" value="1"/>
</dbReference>
<feature type="region of interest" description="Disordered" evidence="56">
    <location>
        <begin position="682"/>
        <end position="703"/>
    </location>
</feature>
<evidence type="ECO:0000256" key="49">
    <source>
        <dbReference type="ARBA" id="ARBA00049521"/>
    </source>
</evidence>
<dbReference type="Pfam" id="PF08240">
    <property type="entry name" value="ADH_N"/>
    <property type="match status" value="1"/>
</dbReference>
<comment type="catalytic activity">
    <reaction evidence="46">
        <text>3-oxohexadecanoyl-[ACP] + NADPH + H(+) = (3R)-hydroxyhexadecanoyl-[ACP] + NADP(+)</text>
        <dbReference type="Rhea" id="RHEA:41904"/>
        <dbReference type="Rhea" id="RHEA-COMP:9649"/>
        <dbReference type="Rhea" id="RHEA-COMP:9650"/>
        <dbReference type="ChEBI" id="CHEBI:15378"/>
        <dbReference type="ChEBI" id="CHEBI:57783"/>
        <dbReference type="ChEBI" id="CHEBI:58349"/>
        <dbReference type="ChEBI" id="CHEBI:78478"/>
        <dbReference type="ChEBI" id="CHEBI:78480"/>
    </reaction>
    <physiologicalReaction direction="left-to-right" evidence="46">
        <dbReference type="Rhea" id="RHEA:41905"/>
    </physiologicalReaction>
</comment>
<dbReference type="FunFam" id="3.40.50.720:FF:000209">
    <property type="entry name" value="Polyketide synthase Pks12"/>
    <property type="match status" value="1"/>
</dbReference>
<feature type="compositionally biased region" description="Pro residues" evidence="56">
    <location>
        <begin position="693"/>
        <end position="703"/>
    </location>
</feature>
<evidence type="ECO:0000256" key="19">
    <source>
        <dbReference type="ARBA" id="ARBA00023402"/>
    </source>
</evidence>
<dbReference type="Pfam" id="PF02801">
    <property type="entry name" value="Ketoacyl-synt_C"/>
    <property type="match status" value="1"/>
</dbReference>
<evidence type="ECO:0000256" key="24">
    <source>
        <dbReference type="ARBA" id="ARBA00047440"/>
    </source>
</evidence>
<dbReference type="InterPro" id="IPR014031">
    <property type="entry name" value="Ketoacyl_synth_C"/>
</dbReference>
<evidence type="ECO:0000256" key="42">
    <source>
        <dbReference type="ARBA" id="ARBA00049019"/>
    </source>
</evidence>
<dbReference type="InterPro" id="IPR009081">
    <property type="entry name" value="PP-bd_ACP"/>
</dbReference>
<feature type="region of interest" description="N-terminal hotdog fold" evidence="55">
    <location>
        <begin position="238"/>
        <end position="359"/>
    </location>
</feature>
<dbReference type="EC" id="2.3.1.94" evidence="60"/>
<dbReference type="Gene3D" id="3.10.129.110">
    <property type="entry name" value="Polyketide synthase dehydratase"/>
    <property type="match status" value="2"/>
</dbReference>
<evidence type="ECO:0000256" key="55">
    <source>
        <dbReference type="PROSITE-ProRule" id="PRU01363"/>
    </source>
</evidence>
<comment type="catalytic activity">
    <reaction evidence="33">
        <text>(2E)-dodecenoyl-[ACP] + NADPH + H(+) = dodecanoyl-[ACP] + NADP(+)</text>
        <dbReference type="Rhea" id="RHEA:41880"/>
        <dbReference type="Rhea" id="RHEA-COMP:9643"/>
        <dbReference type="Rhea" id="RHEA-COMP:9644"/>
        <dbReference type="ChEBI" id="CHEBI:15378"/>
        <dbReference type="ChEBI" id="CHEBI:57783"/>
        <dbReference type="ChEBI" id="CHEBI:58349"/>
        <dbReference type="ChEBI" id="CHEBI:65264"/>
        <dbReference type="ChEBI" id="CHEBI:78472"/>
    </reaction>
    <physiologicalReaction direction="left-to-right" evidence="33">
        <dbReference type="Rhea" id="RHEA:41881"/>
    </physiologicalReaction>
</comment>
<dbReference type="InterPro" id="IPR055123">
    <property type="entry name" value="SpnB-like_Rossmann"/>
</dbReference>
<evidence type="ECO:0000256" key="44">
    <source>
        <dbReference type="ARBA" id="ARBA00049171"/>
    </source>
</evidence>
<dbReference type="Pfam" id="PF16197">
    <property type="entry name" value="KAsynt_C_assoc"/>
    <property type="match status" value="1"/>
</dbReference>
<dbReference type="Pfam" id="PF00975">
    <property type="entry name" value="Thioesterase"/>
    <property type="match status" value="1"/>
</dbReference>
<dbReference type="InterPro" id="IPR049552">
    <property type="entry name" value="PKS_DH_N"/>
</dbReference>
<dbReference type="InterPro" id="IPR020806">
    <property type="entry name" value="PKS_PP-bd"/>
</dbReference>
<dbReference type="Pfam" id="PF00109">
    <property type="entry name" value="ketoacyl-synt"/>
    <property type="match status" value="1"/>
</dbReference>
<comment type="catalytic activity">
    <reaction evidence="43">
        <text>decanoyl-[ACP] + malonyl-[ACP] + H(+) = 3-oxododecanoyl-[ACP] + holo-[ACP] + CO2</text>
        <dbReference type="Rhea" id="RHEA:41868"/>
        <dbReference type="Rhea" id="RHEA-COMP:9623"/>
        <dbReference type="Rhea" id="RHEA-COMP:9640"/>
        <dbReference type="Rhea" id="RHEA-COMP:9641"/>
        <dbReference type="Rhea" id="RHEA-COMP:9685"/>
        <dbReference type="ChEBI" id="CHEBI:15378"/>
        <dbReference type="ChEBI" id="CHEBI:16526"/>
        <dbReference type="ChEBI" id="CHEBI:64479"/>
        <dbReference type="ChEBI" id="CHEBI:78449"/>
        <dbReference type="ChEBI" id="CHEBI:78468"/>
        <dbReference type="ChEBI" id="CHEBI:78469"/>
    </reaction>
    <physiologicalReaction direction="left-to-right" evidence="43">
        <dbReference type="Rhea" id="RHEA:41869"/>
    </physiologicalReaction>
</comment>
<dbReference type="InterPro" id="IPR016035">
    <property type="entry name" value="Acyl_Trfase/lysoPLipase"/>
</dbReference>
<evidence type="ECO:0000256" key="22">
    <source>
        <dbReference type="ARBA" id="ARBA00047394"/>
    </source>
</evidence>
<keyword evidence="9" id="KW-0511">Multifunctional enzyme</keyword>
<comment type="pathway">
    <text evidence="53">Antibiotic biosynthesis; erythromycin biosynthesis.</text>
</comment>
<evidence type="ECO:0000256" key="34">
    <source>
        <dbReference type="ARBA" id="ARBA00048289"/>
    </source>
</evidence>
<dbReference type="InterPro" id="IPR002364">
    <property type="entry name" value="Quin_OxRdtase/zeta-crystal_CS"/>
</dbReference>
<comment type="catalytic activity">
    <reaction evidence="31">
        <text>acetyl-[ACP] + malonyl-[ACP] + H(+) = 3-oxobutanoyl-[ACP] + holo-[ACP] + CO2</text>
        <dbReference type="Rhea" id="RHEA:41800"/>
        <dbReference type="Rhea" id="RHEA-COMP:9621"/>
        <dbReference type="Rhea" id="RHEA-COMP:9623"/>
        <dbReference type="Rhea" id="RHEA-COMP:9625"/>
        <dbReference type="Rhea" id="RHEA-COMP:9685"/>
        <dbReference type="ChEBI" id="CHEBI:15378"/>
        <dbReference type="ChEBI" id="CHEBI:16526"/>
        <dbReference type="ChEBI" id="CHEBI:64479"/>
        <dbReference type="ChEBI" id="CHEBI:78446"/>
        <dbReference type="ChEBI" id="CHEBI:78449"/>
        <dbReference type="ChEBI" id="CHEBI:78450"/>
    </reaction>
    <physiologicalReaction direction="left-to-right" evidence="31">
        <dbReference type="Rhea" id="RHEA:41801"/>
    </physiologicalReaction>
</comment>
<dbReference type="SMART" id="SM00829">
    <property type="entry name" value="PKS_ER"/>
    <property type="match status" value="1"/>
</dbReference>
<dbReference type="Pfam" id="PF00698">
    <property type="entry name" value="Acyl_transf_1"/>
    <property type="match status" value="2"/>
</dbReference>
<comment type="catalytic activity">
    <reaction evidence="38">
        <text>a 2,3-saturated acyl-[ACP] + NADP(+) = a (2E)-enoyl-[ACP] + NADPH + H(+)</text>
        <dbReference type="Rhea" id="RHEA:22564"/>
        <dbReference type="Rhea" id="RHEA-COMP:9925"/>
        <dbReference type="Rhea" id="RHEA-COMP:9926"/>
        <dbReference type="ChEBI" id="CHEBI:15378"/>
        <dbReference type="ChEBI" id="CHEBI:57783"/>
        <dbReference type="ChEBI" id="CHEBI:58349"/>
        <dbReference type="ChEBI" id="CHEBI:78784"/>
        <dbReference type="ChEBI" id="CHEBI:78785"/>
        <dbReference type="EC" id="1.3.1.39"/>
    </reaction>
    <physiologicalReaction direction="right-to-left" evidence="38">
        <dbReference type="Rhea" id="RHEA:22566"/>
    </physiologicalReaction>
</comment>
<dbReference type="GO" id="GO:0016297">
    <property type="term" value="F:fatty acyl-[ACP] hydrolase activity"/>
    <property type="evidence" value="ECO:0007669"/>
    <property type="project" value="UniProtKB-EC"/>
</dbReference>
<comment type="catalytic activity">
    <reaction evidence="15">
        <text>a (3R)-hydroxyacyl-[ACP] = a (2E)-enoyl-[ACP] + H2O</text>
        <dbReference type="Rhea" id="RHEA:13097"/>
        <dbReference type="Rhea" id="RHEA-COMP:9925"/>
        <dbReference type="Rhea" id="RHEA-COMP:9945"/>
        <dbReference type="ChEBI" id="CHEBI:15377"/>
        <dbReference type="ChEBI" id="CHEBI:78784"/>
        <dbReference type="ChEBI" id="CHEBI:78827"/>
        <dbReference type="EC" id="4.2.1.59"/>
    </reaction>
    <physiologicalReaction direction="left-to-right" evidence="15">
        <dbReference type="Rhea" id="RHEA:13098"/>
    </physiologicalReaction>
</comment>
<dbReference type="GO" id="GO:0006633">
    <property type="term" value="P:fatty acid biosynthetic process"/>
    <property type="evidence" value="ECO:0007669"/>
    <property type="project" value="InterPro"/>
</dbReference>
<evidence type="ECO:0000256" key="37">
    <source>
        <dbReference type="ARBA" id="ARBA00048571"/>
    </source>
</evidence>
<proteinExistence type="predicted"/>
<dbReference type="InterPro" id="IPR014030">
    <property type="entry name" value="Ketoacyl_synth_N"/>
</dbReference>
<feature type="region of interest" description="N-terminal hotdog fold" evidence="55">
    <location>
        <begin position="2285"/>
        <end position="2409"/>
    </location>
</feature>
<evidence type="ECO:0000256" key="15">
    <source>
        <dbReference type="ARBA" id="ARBA00023394"/>
    </source>
</evidence>
<keyword evidence="10 60" id="KW-0012">Acyltransferase</keyword>
<evidence type="ECO:0000256" key="46">
    <source>
        <dbReference type="ARBA" id="ARBA00049414"/>
    </source>
</evidence>
<evidence type="ECO:0000256" key="21">
    <source>
        <dbReference type="ARBA" id="ARBA00047300"/>
    </source>
</evidence>
<evidence type="ECO:0000256" key="5">
    <source>
        <dbReference type="ARBA" id="ARBA00022737"/>
    </source>
</evidence>
<comment type="catalytic activity">
    <reaction evidence="12">
        <text>(3R)-hydroxydodecanoyl-[ACP] = (2E)-dodecenoyl-[ACP] + H2O</text>
        <dbReference type="Rhea" id="RHEA:41876"/>
        <dbReference type="Rhea" id="RHEA-COMP:9642"/>
        <dbReference type="Rhea" id="RHEA-COMP:9643"/>
        <dbReference type="ChEBI" id="CHEBI:15377"/>
        <dbReference type="ChEBI" id="CHEBI:78470"/>
        <dbReference type="ChEBI" id="CHEBI:78472"/>
    </reaction>
    <physiologicalReaction direction="left-to-right" evidence="12">
        <dbReference type="Rhea" id="RHEA:41877"/>
    </physiologicalReaction>
</comment>
<feature type="domain" description="PKS/mFAS DH" evidence="59">
    <location>
        <begin position="2285"/>
        <end position="2545"/>
    </location>
</feature>
<evidence type="ECO:0000256" key="50">
    <source>
        <dbReference type="ARBA" id="ARBA00049533"/>
    </source>
</evidence>
<feature type="region of interest" description="C-terminal hotdog fold" evidence="55">
    <location>
        <begin position="2420"/>
        <end position="2545"/>
    </location>
</feature>
<comment type="catalytic activity">
    <reaction evidence="24">
        <text>3-oxodecanoyl-[ACP] + NADPH + H(+) = (3R)-hydroxydecanoyl-[ACP] + NADP(+)</text>
        <dbReference type="Rhea" id="RHEA:41856"/>
        <dbReference type="Rhea" id="RHEA-COMP:9637"/>
        <dbReference type="Rhea" id="RHEA-COMP:9638"/>
        <dbReference type="ChEBI" id="CHEBI:15378"/>
        <dbReference type="ChEBI" id="CHEBI:57783"/>
        <dbReference type="ChEBI" id="CHEBI:58349"/>
        <dbReference type="ChEBI" id="CHEBI:78464"/>
        <dbReference type="ChEBI" id="CHEBI:78466"/>
    </reaction>
    <physiologicalReaction direction="left-to-right" evidence="24">
        <dbReference type="Rhea" id="RHEA:41857"/>
    </physiologicalReaction>
</comment>
<dbReference type="SMART" id="SM00825">
    <property type="entry name" value="PKS_KS"/>
    <property type="match status" value="1"/>
</dbReference>
<keyword evidence="6" id="KW-0702">S-nitrosylation</keyword>
<dbReference type="InterPro" id="IPR018201">
    <property type="entry name" value="Ketoacyl_synth_AS"/>
</dbReference>
<dbReference type="InterPro" id="IPR006162">
    <property type="entry name" value="Ppantetheine_attach_site"/>
</dbReference>
<comment type="catalytic activity">
    <reaction evidence="28">
        <text>(2E)-hexadecenoyl-[ACP] + NADPH + H(+) = hexadecanoyl-[ACP] + NADP(+)</text>
        <dbReference type="Rhea" id="RHEA:41912"/>
        <dbReference type="Rhea" id="RHEA-COMP:9651"/>
        <dbReference type="Rhea" id="RHEA-COMP:9652"/>
        <dbReference type="ChEBI" id="CHEBI:15378"/>
        <dbReference type="ChEBI" id="CHEBI:57783"/>
        <dbReference type="ChEBI" id="CHEBI:58349"/>
        <dbReference type="ChEBI" id="CHEBI:78481"/>
        <dbReference type="ChEBI" id="CHEBI:78483"/>
    </reaction>
    <physiologicalReaction direction="left-to-right" evidence="28">
        <dbReference type="Rhea" id="RHEA:41913"/>
    </physiologicalReaction>
</comment>
<dbReference type="GO" id="GO:0004313">
    <property type="term" value="F:[acyl-carrier-protein] S-acetyltransferase activity"/>
    <property type="evidence" value="ECO:0007669"/>
    <property type="project" value="UniProtKB-EC"/>
</dbReference>
<evidence type="ECO:0000256" key="52">
    <source>
        <dbReference type="ARBA" id="ARBA00060158"/>
    </source>
</evidence>
<dbReference type="PROSITE" id="PS50075">
    <property type="entry name" value="CARRIER"/>
    <property type="match status" value="2"/>
</dbReference>
<dbReference type="PROSITE" id="PS52004">
    <property type="entry name" value="KS3_2"/>
    <property type="match status" value="1"/>
</dbReference>
<comment type="caution">
    <text evidence="55">Lacks conserved residue(s) required for the propagation of feature annotation.</text>
</comment>
<comment type="catalytic activity">
    <reaction evidence="22">
        <text>hexanoyl-[ACP] + malonyl-[ACP] + H(+) = 3-oxooctanoyl-[ACP] + holo-[ACP] + CO2</text>
        <dbReference type="Rhea" id="RHEA:41836"/>
        <dbReference type="Rhea" id="RHEA-COMP:9623"/>
        <dbReference type="Rhea" id="RHEA-COMP:9632"/>
        <dbReference type="Rhea" id="RHEA-COMP:9633"/>
        <dbReference type="Rhea" id="RHEA-COMP:9685"/>
        <dbReference type="ChEBI" id="CHEBI:15378"/>
        <dbReference type="ChEBI" id="CHEBI:16526"/>
        <dbReference type="ChEBI" id="CHEBI:64479"/>
        <dbReference type="ChEBI" id="CHEBI:78449"/>
        <dbReference type="ChEBI" id="CHEBI:78459"/>
        <dbReference type="ChEBI" id="CHEBI:78460"/>
    </reaction>
    <physiologicalReaction direction="left-to-right" evidence="22">
        <dbReference type="Rhea" id="RHEA:41837"/>
    </physiologicalReaction>
</comment>
<dbReference type="InterPro" id="IPR050091">
    <property type="entry name" value="PKS_NRPS_Biosynth_Enz"/>
</dbReference>
<comment type="catalytic activity">
    <reaction evidence="14">
        <text>(3R)-hydroxydecanoyl-[ACP] = (2E)-decenoyl-[ACP] + H2O</text>
        <dbReference type="Rhea" id="RHEA:41860"/>
        <dbReference type="Rhea" id="RHEA-COMP:9638"/>
        <dbReference type="Rhea" id="RHEA-COMP:9639"/>
        <dbReference type="ChEBI" id="CHEBI:15377"/>
        <dbReference type="ChEBI" id="CHEBI:78466"/>
        <dbReference type="ChEBI" id="CHEBI:78467"/>
    </reaction>
    <physiologicalReaction direction="left-to-right" evidence="14">
        <dbReference type="Rhea" id="RHEA:41861"/>
    </physiologicalReaction>
</comment>
<dbReference type="InterPro" id="IPR001227">
    <property type="entry name" value="Ac_transferase_dom_sf"/>
</dbReference>
<evidence type="ECO:0000313" key="61">
    <source>
        <dbReference type="Proteomes" id="UP000204221"/>
    </source>
</evidence>
<evidence type="ECO:0000256" key="36">
    <source>
        <dbReference type="ARBA" id="ARBA00048506"/>
    </source>
</evidence>
<keyword evidence="5" id="KW-0677">Repeat</keyword>
<evidence type="ECO:0000313" key="60">
    <source>
        <dbReference type="EMBL" id="ASO20647.1"/>
    </source>
</evidence>
<evidence type="ECO:0000256" key="6">
    <source>
        <dbReference type="ARBA" id="ARBA00022799"/>
    </source>
</evidence>
<dbReference type="SMART" id="SM01294">
    <property type="entry name" value="PKS_PP_betabranch"/>
    <property type="match status" value="1"/>
</dbReference>
<evidence type="ECO:0000256" key="30">
    <source>
        <dbReference type="ARBA" id="ARBA00047953"/>
    </source>
</evidence>
<evidence type="ECO:0000256" key="8">
    <source>
        <dbReference type="ARBA" id="ARBA00023239"/>
    </source>
</evidence>
<evidence type="ECO:0000256" key="2">
    <source>
        <dbReference type="ARBA" id="ARBA00022450"/>
    </source>
</evidence>
<dbReference type="Gene3D" id="3.40.50.720">
    <property type="entry name" value="NAD(P)-binding Rossmann-like Domain"/>
    <property type="match status" value="2"/>
</dbReference>
<feature type="active site" description="Proton acceptor; for dehydratase activity" evidence="55">
    <location>
        <position position="270"/>
    </location>
</feature>
<evidence type="ECO:0000256" key="53">
    <source>
        <dbReference type="ARBA" id="ARBA00060622"/>
    </source>
</evidence>
<comment type="catalytic activity">
    <reaction evidence="40">
        <text>hexadecanoyl-[ACP] + H2O = hexadecanoate + holo-[ACP] + H(+)</text>
        <dbReference type="Rhea" id="RHEA:41932"/>
        <dbReference type="Rhea" id="RHEA-COMP:9652"/>
        <dbReference type="Rhea" id="RHEA-COMP:9685"/>
        <dbReference type="ChEBI" id="CHEBI:7896"/>
        <dbReference type="ChEBI" id="CHEBI:15377"/>
        <dbReference type="ChEBI" id="CHEBI:15378"/>
        <dbReference type="ChEBI" id="CHEBI:64479"/>
        <dbReference type="ChEBI" id="CHEBI:78483"/>
        <dbReference type="EC" id="3.1.2.14"/>
    </reaction>
    <physiologicalReaction direction="left-to-right" evidence="40">
        <dbReference type="Rhea" id="RHEA:41933"/>
    </physiologicalReaction>
</comment>
<dbReference type="GO" id="GO:0004316">
    <property type="term" value="F:3-oxoacyl-[acyl-carrier-protein] reductase (NADPH) activity"/>
    <property type="evidence" value="ECO:0007669"/>
    <property type="project" value="UniProtKB-EC"/>
</dbReference>
<evidence type="ECO:0000256" key="54">
    <source>
        <dbReference type="ARBA" id="ARBA00063272"/>
    </source>
</evidence>
<keyword evidence="3" id="KW-0597">Phosphoprotein</keyword>
<dbReference type="InterPro" id="IPR020802">
    <property type="entry name" value="TesA-like"/>
</dbReference>
<dbReference type="InterPro" id="IPR036736">
    <property type="entry name" value="ACP-like_sf"/>
</dbReference>
<dbReference type="OrthoDB" id="9778690at2"/>
<dbReference type="InterPro" id="IPR014043">
    <property type="entry name" value="Acyl_transferase_dom"/>
</dbReference>
<feature type="active site" description="Proton donor; for dehydratase activity" evidence="55">
    <location>
        <position position="435"/>
    </location>
</feature>
<dbReference type="GO" id="GO:0004312">
    <property type="term" value="F:fatty acid synthase activity"/>
    <property type="evidence" value="ECO:0007669"/>
    <property type="project" value="TreeGrafter"/>
</dbReference>
<evidence type="ECO:0000256" key="1">
    <source>
        <dbReference type="ARBA" id="ARBA00005189"/>
    </source>
</evidence>
<feature type="domain" description="PKS/mFAS DH" evidence="59">
    <location>
        <begin position="238"/>
        <end position="513"/>
    </location>
</feature>
<comment type="function">
    <text evidence="20">Fatty acid synthetase is a multifunctional enzyme that catalyzes the de novo biosynthesis of long-chain saturated fatty acids starting from acetyl-CoA and malonyl-CoA in the presence of NADPH. This multifunctional protein contains 7 catalytic activities and a site for the binding of the prosthetic group 4'-phosphopantetheine of the acyl carrier protein ([ACP]) domain.</text>
</comment>
<dbReference type="InterPro" id="IPR020807">
    <property type="entry name" value="PKS_DH"/>
</dbReference>
<evidence type="ECO:0000256" key="48">
    <source>
        <dbReference type="ARBA" id="ARBA00049449"/>
    </source>
</evidence>
<comment type="catalytic activity">
    <reaction evidence="32">
        <text>hexadecanoyl-[ACP] + malonyl-[ACP] + H(+) = 3-oxooctadecanoyl-[ACP] + holo-[ACP] + CO2</text>
        <dbReference type="Rhea" id="RHEA:41916"/>
        <dbReference type="Rhea" id="RHEA-COMP:9623"/>
        <dbReference type="Rhea" id="RHEA-COMP:9652"/>
        <dbReference type="Rhea" id="RHEA-COMP:9653"/>
        <dbReference type="Rhea" id="RHEA-COMP:9685"/>
        <dbReference type="ChEBI" id="CHEBI:15378"/>
        <dbReference type="ChEBI" id="CHEBI:16526"/>
        <dbReference type="ChEBI" id="CHEBI:64479"/>
        <dbReference type="ChEBI" id="CHEBI:78449"/>
        <dbReference type="ChEBI" id="CHEBI:78483"/>
        <dbReference type="ChEBI" id="CHEBI:78487"/>
    </reaction>
    <physiologicalReaction direction="left-to-right" evidence="32">
        <dbReference type="Rhea" id="RHEA:41917"/>
    </physiologicalReaction>
</comment>
<evidence type="ECO:0000256" key="14">
    <source>
        <dbReference type="ARBA" id="ARBA00023388"/>
    </source>
</evidence>
<evidence type="ECO:0000256" key="17">
    <source>
        <dbReference type="ARBA" id="ARBA00023399"/>
    </source>
</evidence>
<evidence type="ECO:0000256" key="51">
    <source>
        <dbReference type="ARBA" id="ARBA00052442"/>
    </source>
</evidence>
<dbReference type="Gene3D" id="3.30.70.3290">
    <property type="match status" value="2"/>
</dbReference>
<dbReference type="Gene3D" id="3.40.47.10">
    <property type="match status" value="1"/>
</dbReference>
<gene>
    <name evidence="60" type="primary">eryA1</name>
    <name evidence="60" type="ORF">AHOG_15030</name>
</gene>
<evidence type="ECO:0000259" key="57">
    <source>
        <dbReference type="PROSITE" id="PS50075"/>
    </source>
</evidence>
<dbReference type="FunFam" id="3.40.47.10:FF:000019">
    <property type="entry name" value="Polyketide synthase type I"/>
    <property type="match status" value="1"/>
</dbReference>
<dbReference type="GO" id="GO:0047879">
    <property type="term" value="F:erythronolide synthase activity"/>
    <property type="evidence" value="ECO:0007669"/>
    <property type="project" value="UniProtKB-EC"/>
</dbReference>
<dbReference type="GO" id="GO:0141148">
    <property type="term" value="F:enoyl-[acyl-carrier-protein] reductase (NADPH) activity"/>
    <property type="evidence" value="ECO:0007669"/>
    <property type="project" value="UniProtKB-EC"/>
</dbReference>
<dbReference type="RefSeq" id="WP_093941943.1">
    <property type="nucleotide sequence ID" value="NZ_CP022521.1"/>
</dbReference>
<comment type="catalytic activity">
    <reaction evidence="17">
        <text>(3R)-hydroxyoctadecanoyl-[ACP] = (2E)-octadecenoyl-[ACP] + H2O</text>
        <dbReference type="Rhea" id="RHEA:41924"/>
        <dbReference type="Rhea" id="RHEA-COMP:9654"/>
        <dbReference type="Rhea" id="RHEA-COMP:9655"/>
        <dbReference type="ChEBI" id="CHEBI:15377"/>
        <dbReference type="ChEBI" id="CHEBI:78488"/>
        <dbReference type="ChEBI" id="CHEBI:78489"/>
    </reaction>
    <physiologicalReaction direction="left-to-right" evidence="17">
        <dbReference type="Rhea" id="RHEA:41925"/>
    </physiologicalReaction>
</comment>
<organism evidence="60 61">
    <name type="scientific">Actinoalloteichus hoggarensis</name>
    <dbReference type="NCBI Taxonomy" id="1470176"/>
    <lineage>
        <taxon>Bacteria</taxon>
        <taxon>Bacillati</taxon>
        <taxon>Actinomycetota</taxon>
        <taxon>Actinomycetes</taxon>
        <taxon>Pseudonocardiales</taxon>
        <taxon>Pseudonocardiaceae</taxon>
        <taxon>Actinoalloteichus</taxon>
    </lineage>
</organism>
<comment type="catalytic activity">
    <reaction evidence="16">
        <text>(3R)-hydroxytetradecanoyl-[ACP] = (2E)-tetradecenoyl-[ACP] + H2O</text>
        <dbReference type="Rhea" id="RHEA:41892"/>
        <dbReference type="Rhea" id="RHEA-COMP:9646"/>
        <dbReference type="Rhea" id="RHEA-COMP:9647"/>
        <dbReference type="ChEBI" id="CHEBI:15377"/>
        <dbReference type="ChEBI" id="CHEBI:78474"/>
        <dbReference type="ChEBI" id="CHEBI:78475"/>
    </reaction>
    <physiologicalReaction direction="left-to-right" evidence="16">
        <dbReference type="Rhea" id="RHEA:41893"/>
    </physiologicalReaction>
</comment>
<evidence type="ECO:0000256" key="43">
    <source>
        <dbReference type="ARBA" id="ARBA00049109"/>
    </source>
</evidence>
<dbReference type="EMBL" id="CP022521">
    <property type="protein sequence ID" value="ASO20647.1"/>
    <property type="molecule type" value="Genomic_DNA"/>
</dbReference>
<dbReference type="KEGG" id="ahg:AHOG_15030"/>
<evidence type="ECO:0000256" key="40">
    <source>
        <dbReference type="ARBA" id="ARBA00048704"/>
    </source>
</evidence>
<comment type="catalytic activity">
    <reaction evidence="45">
        <text>3-oxododecanoyl-[ACP] + NADPH + H(+) = (3R)-hydroxydodecanoyl-[ACP] + NADP(+)</text>
        <dbReference type="Rhea" id="RHEA:41872"/>
        <dbReference type="Rhea" id="RHEA-COMP:9641"/>
        <dbReference type="Rhea" id="RHEA-COMP:9642"/>
        <dbReference type="ChEBI" id="CHEBI:15378"/>
        <dbReference type="ChEBI" id="CHEBI:57783"/>
        <dbReference type="ChEBI" id="CHEBI:58349"/>
        <dbReference type="ChEBI" id="CHEBI:78469"/>
        <dbReference type="ChEBI" id="CHEBI:78470"/>
    </reaction>
    <physiologicalReaction direction="left-to-right" evidence="45">
        <dbReference type="Rhea" id="RHEA:41873"/>
    </physiologicalReaction>
</comment>
<comment type="pathway">
    <text evidence="1">Lipid metabolism.</text>
</comment>
<comment type="catalytic activity">
    <reaction evidence="42">
        <text>(2E)-octadecenoyl-[ACP] + NADPH + H(+) = octadecanoyl-[ACP] + NADP(+)</text>
        <dbReference type="Rhea" id="RHEA:41928"/>
        <dbReference type="Rhea" id="RHEA-COMP:9655"/>
        <dbReference type="Rhea" id="RHEA-COMP:9656"/>
        <dbReference type="ChEBI" id="CHEBI:15378"/>
        <dbReference type="ChEBI" id="CHEBI:57783"/>
        <dbReference type="ChEBI" id="CHEBI:58349"/>
        <dbReference type="ChEBI" id="CHEBI:78489"/>
        <dbReference type="ChEBI" id="CHEBI:78495"/>
    </reaction>
    <physiologicalReaction direction="left-to-right" evidence="42">
        <dbReference type="Rhea" id="RHEA:41929"/>
    </physiologicalReaction>
</comment>
<dbReference type="Gene3D" id="3.90.180.10">
    <property type="entry name" value="Medium-chain alcohol dehydrogenases, catalytic domain"/>
    <property type="match status" value="1"/>
</dbReference>
<dbReference type="InterPro" id="IPR029058">
    <property type="entry name" value="AB_hydrolase_fold"/>
</dbReference>
<evidence type="ECO:0000256" key="27">
    <source>
        <dbReference type="ARBA" id="ARBA00047578"/>
    </source>
</evidence>
<comment type="catalytic activity">
    <reaction evidence="18">
        <text>(3R)-hydroxyhexadecanoyl-[ACP] = (2E)-hexadecenoyl-[ACP] + H2O</text>
        <dbReference type="Rhea" id="RHEA:41908"/>
        <dbReference type="Rhea" id="RHEA-COMP:9650"/>
        <dbReference type="Rhea" id="RHEA-COMP:9651"/>
        <dbReference type="ChEBI" id="CHEBI:15377"/>
        <dbReference type="ChEBI" id="CHEBI:78480"/>
        <dbReference type="ChEBI" id="CHEBI:78481"/>
    </reaction>
    <physiologicalReaction direction="left-to-right" evidence="18">
        <dbReference type="Rhea" id="RHEA:41909"/>
    </physiologicalReaction>
</comment>
<evidence type="ECO:0000256" key="13">
    <source>
        <dbReference type="ARBA" id="ARBA00023373"/>
    </source>
</evidence>
<evidence type="ECO:0000256" key="9">
    <source>
        <dbReference type="ARBA" id="ARBA00023268"/>
    </source>
</evidence>
<comment type="catalytic activity">
    <reaction evidence="29">
        <text>(2E)-hexenoyl-[ACP] + NADPH + H(+) = hexanoyl-[ACP] + NADP(+)</text>
        <dbReference type="Rhea" id="RHEA:41832"/>
        <dbReference type="Rhea" id="RHEA-COMP:9631"/>
        <dbReference type="Rhea" id="RHEA-COMP:9632"/>
        <dbReference type="ChEBI" id="CHEBI:15378"/>
        <dbReference type="ChEBI" id="CHEBI:57783"/>
        <dbReference type="ChEBI" id="CHEBI:58349"/>
        <dbReference type="ChEBI" id="CHEBI:78458"/>
        <dbReference type="ChEBI" id="CHEBI:78459"/>
    </reaction>
    <physiologicalReaction direction="left-to-right" evidence="29">
        <dbReference type="Rhea" id="RHEA:41833"/>
    </physiologicalReaction>
</comment>
<dbReference type="InterPro" id="IPR013968">
    <property type="entry name" value="PKS_KR"/>
</dbReference>
<comment type="subunit">
    <text evidence="54">Homodimer. Erythronolide synthase is composed of EryAI, EryAII and EryAIII multimodular (2 modules) polypeptides each coding for a functional synthase subunit which participates in 2 of the six FAS-like elongation steps required for formation of the polyketide. Module 1, 2, 3, 4, 5, and 6 participating in biosynthesis steps 1, 2, 3, 4, 5, and 6, respectively.</text>
</comment>
<dbReference type="GO" id="GO:0008270">
    <property type="term" value="F:zinc ion binding"/>
    <property type="evidence" value="ECO:0007669"/>
    <property type="project" value="InterPro"/>
</dbReference>
<evidence type="ECO:0000256" key="7">
    <source>
        <dbReference type="ARBA" id="ARBA00022898"/>
    </source>
</evidence>
<dbReference type="InterPro" id="IPR016039">
    <property type="entry name" value="Thiolase-like"/>
</dbReference>
<evidence type="ECO:0000259" key="58">
    <source>
        <dbReference type="PROSITE" id="PS52004"/>
    </source>
</evidence>
<dbReference type="InterPro" id="IPR036291">
    <property type="entry name" value="NAD(P)-bd_dom_sf"/>
</dbReference>
<reference evidence="60 61" key="1">
    <citation type="submission" date="2017-07" db="EMBL/GenBank/DDBJ databases">
        <title>Complete genome sequence of Actinoalloteichus hoggarensis DSM 45943, type strain of Actinoalloteichus hoggarensis.</title>
        <authorList>
            <person name="Ruckert C."/>
            <person name="Nouioui I."/>
            <person name="Willmese J."/>
            <person name="van Wezel G."/>
            <person name="Klenk H.-P."/>
            <person name="Kalinowski J."/>
            <person name="Zotchev S.B."/>
        </authorList>
    </citation>
    <scope>NUCLEOTIDE SEQUENCE [LARGE SCALE GENOMIC DNA]</scope>
    <source>
        <strain evidence="60 61">DSM 45943</strain>
    </source>
</reference>
<evidence type="ECO:0000256" key="23">
    <source>
        <dbReference type="ARBA" id="ARBA00047400"/>
    </source>
</evidence>
<dbReference type="InterPro" id="IPR020841">
    <property type="entry name" value="PKS_Beta-ketoAc_synthase_dom"/>
</dbReference>
<dbReference type="InterPro" id="IPR013154">
    <property type="entry name" value="ADH-like_N"/>
</dbReference>
<dbReference type="InterPro" id="IPR001031">
    <property type="entry name" value="Thioesterase"/>
</dbReference>
<evidence type="ECO:0000256" key="10">
    <source>
        <dbReference type="ARBA" id="ARBA00023315"/>
    </source>
</evidence>
<evidence type="ECO:0000256" key="4">
    <source>
        <dbReference type="ARBA" id="ARBA00022679"/>
    </source>
</evidence>
<keyword evidence="7" id="KW-0663">Pyridoxal phosphate</keyword>
<feature type="domain" description="Carrier" evidence="57">
    <location>
        <begin position="3020"/>
        <end position="3095"/>
    </location>
</feature>
<dbReference type="Pfam" id="PF21089">
    <property type="entry name" value="PKS_DH_N"/>
    <property type="match status" value="2"/>
</dbReference>
<evidence type="ECO:0000256" key="38">
    <source>
        <dbReference type="ARBA" id="ARBA00048650"/>
    </source>
</evidence>
<comment type="catalytic activity">
    <reaction evidence="39">
        <text>holo-[ACP] + acetyl-CoA = acetyl-[ACP] + CoA</text>
        <dbReference type="Rhea" id="RHEA:41788"/>
        <dbReference type="Rhea" id="RHEA-COMP:9621"/>
        <dbReference type="Rhea" id="RHEA-COMP:9685"/>
        <dbReference type="ChEBI" id="CHEBI:57287"/>
        <dbReference type="ChEBI" id="CHEBI:57288"/>
        <dbReference type="ChEBI" id="CHEBI:64479"/>
        <dbReference type="ChEBI" id="CHEBI:78446"/>
        <dbReference type="EC" id="2.3.1.38"/>
    </reaction>
    <physiologicalReaction direction="left-to-right" evidence="39">
        <dbReference type="Rhea" id="RHEA:41789"/>
    </physiologicalReaction>
</comment>
<dbReference type="InterPro" id="IPR042104">
    <property type="entry name" value="PKS_dehydratase_sf"/>
</dbReference>
<evidence type="ECO:0000256" key="35">
    <source>
        <dbReference type="ARBA" id="ARBA00048420"/>
    </source>
</evidence>
<dbReference type="SUPFAM" id="SSF52151">
    <property type="entry name" value="FabD/lysophospholipase-like"/>
    <property type="match status" value="2"/>
</dbReference>
<dbReference type="Pfam" id="PF13602">
    <property type="entry name" value="ADH_zinc_N_2"/>
    <property type="match status" value="1"/>
</dbReference>
<keyword evidence="4 60" id="KW-0808">Transferase</keyword>
<comment type="catalytic activity">
    <reaction evidence="34">
        <text>tetradecanoyl-[ACP] + H2O = tetradecanoate + holo-[ACP] + H(+)</text>
        <dbReference type="Rhea" id="RHEA:30123"/>
        <dbReference type="Rhea" id="RHEA-COMP:9648"/>
        <dbReference type="Rhea" id="RHEA-COMP:9685"/>
        <dbReference type="ChEBI" id="CHEBI:15377"/>
        <dbReference type="ChEBI" id="CHEBI:15378"/>
        <dbReference type="ChEBI" id="CHEBI:30807"/>
        <dbReference type="ChEBI" id="CHEBI:64479"/>
        <dbReference type="ChEBI" id="CHEBI:78477"/>
        <dbReference type="EC" id="3.1.2.14"/>
    </reaction>
    <physiologicalReaction direction="left-to-right" evidence="34">
        <dbReference type="Rhea" id="RHEA:30124"/>
    </physiologicalReaction>
</comment>
<evidence type="ECO:0000256" key="18">
    <source>
        <dbReference type="ARBA" id="ARBA00023401"/>
    </source>
</evidence>
<evidence type="ECO:0000256" key="33">
    <source>
        <dbReference type="ARBA" id="ARBA00048281"/>
    </source>
</evidence>
<comment type="catalytic activity">
    <reaction evidence="27">
        <text>dodecanoyl-[ACP] + malonyl-[ACP] + H(+) = 3-oxotetradecanoyl-[ACP] + holo-[ACP] + CO2</text>
        <dbReference type="Rhea" id="RHEA:41884"/>
        <dbReference type="Rhea" id="RHEA-COMP:9623"/>
        <dbReference type="Rhea" id="RHEA-COMP:9644"/>
        <dbReference type="Rhea" id="RHEA-COMP:9645"/>
        <dbReference type="Rhea" id="RHEA-COMP:9685"/>
        <dbReference type="ChEBI" id="CHEBI:15378"/>
        <dbReference type="ChEBI" id="CHEBI:16526"/>
        <dbReference type="ChEBI" id="CHEBI:64479"/>
        <dbReference type="ChEBI" id="CHEBI:65264"/>
        <dbReference type="ChEBI" id="CHEBI:78449"/>
        <dbReference type="ChEBI" id="CHEBI:78473"/>
    </reaction>
    <physiologicalReaction direction="left-to-right" evidence="27">
        <dbReference type="Rhea" id="RHEA:41885"/>
    </physiologicalReaction>
</comment>
<keyword evidence="61" id="KW-1185">Reference proteome</keyword>
<accession>A0A221W529</accession>
<evidence type="ECO:0000256" key="25">
    <source>
        <dbReference type="ARBA" id="ARBA00047451"/>
    </source>
</evidence>
<evidence type="ECO:0000256" key="3">
    <source>
        <dbReference type="ARBA" id="ARBA00022553"/>
    </source>
</evidence>
<dbReference type="SMART" id="SM00826">
    <property type="entry name" value="PKS_DH"/>
    <property type="match status" value="2"/>
</dbReference>
<dbReference type="PROSITE" id="PS52019">
    <property type="entry name" value="PKS_MFAS_DH"/>
    <property type="match status" value="2"/>
</dbReference>
<dbReference type="PANTHER" id="PTHR43775">
    <property type="entry name" value="FATTY ACID SYNTHASE"/>
    <property type="match status" value="1"/>
</dbReference>
<evidence type="ECO:0000256" key="20">
    <source>
        <dbReference type="ARBA" id="ARBA00023442"/>
    </source>
</evidence>
<dbReference type="SUPFAM" id="SSF53474">
    <property type="entry name" value="alpha/beta-Hydrolases"/>
    <property type="match status" value="1"/>
</dbReference>
<evidence type="ECO:0000256" key="47">
    <source>
        <dbReference type="ARBA" id="ARBA00049422"/>
    </source>
</evidence>
<keyword evidence="8" id="KW-0456">Lyase</keyword>
<comment type="catalytic activity">
    <reaction evidence="13">
        <text>(3R)-hydroxyhexanoyl-[ACP] = (2E)-hexenoyl-[ACP] + H2O</text>
        <dbReference type="Rhea" id="RHEA:41828"/>
        <dbReference type="Rhea" id="RHEA-COMP:9630"/>
        <dbReference type="Rhea" id="RHEA-COMP:9631"/>
        <dbReference type="ChEBI" id="CHEBI:15377"/>
        <dbReference type="ChEBI" id="CHEBI:78457"/>
        <dbReference type="ChEBI" id="CHEBI:78458"/>
    </reaction>
    <physiologicalReaction direction="left-to-right" evidence="13">
        <dbReference type="Rhea" id="RHEA:41829"/>
    </physiologicalReaction>
</comment>
<dbReference type="InterPro" id="IPR020843">
    <property type="entry name" value="ER"/>
</dbReference>
<keyword evidence="2" id="KW-0596">Phosphopantetheine</keyword>
<evidence type="ECO:0000256" key="56">
    <source>
        <dbReference type="SAM" id="MobiDB-lite"/>
    </source>
</evidence>
<comment type="catalytic activity">
    <reaction evidence="51">
        <text>6 (S)-methylmalonyl-CoA + propanoyl-CoA + 6 NADPH + 12 H(+) = 6-deoxyerythronolide B + 6 CO2 + 6 NADP(+) + 7 CoA + H2O</text>
        <dbReference type="Rhea" id="RHEA:23068"/>
        <dbReference type="ChEBI" id="CHEBI:15377"/>
        <dbReference type="ChEBI" id="CHEBI:15378"/>
        <dbReference type="ChEBI" id="CHEBI:16089"/>
        <dbReference type="ChEBI" id="CHEBI:16526"/>
        <dbReference type="ChEBI" id="CHEBI:57287"/>
        <dbReference type="ChEBI" id="CHEBI:57327"/>
        <dbReference type="ChEBI" id="CHEBI:57392"/>
        <dbReference type="ChEBI" id="CHEBI:57783"/>
        <dbReference type="ChEBI" id="CHEBI:58349"/>
        <dbReference type="EC" id="2.3.1.94"/>
    </reaction>
</comment>
<comment type="catalytic activity">
    <reaction evidence="48">
        <text>butanoyl-[ACP] + malonyl-[ACP] + H(+) = 3-oxohexanoyl-[ACP] + holo-[ACP] + CO2</text>
        <dbReference type="Rhea" id="RHEA:41820"/>
        <dbReference type="Rhea" id="RHEA-COMP:9623"/>
        <dbReference type="Rhea" id="RHEA-COMP:9628"/>
        <dbReference type="Rhea" id="RHEA-COMP:9629"/>
        <dbReference type="Rhea" id="RHEA-COMP:9685"/>
        <dbReference type="ChEBI" id="CHEBI:15378"/>
        <dbReference type="ChEBI" id="CHEBI:16526"/>
        <dbReference type="ChEBI" id="CHEBI:64479"/>
        <dbReference type="ChEBI" id="CHEBI:78449"/>
        <dbReference type="ChEBI" id="CHEBI:78454"/>
        <dbReference type="ChEBI" id="CHEBI:78456"/>
    </reaction>
    <physiologicalReaction direction="left-to-right" evidence="48">
        <dbReference type="Rhea" id="RHEA:41821"/>
    </physiologicalReaction>
</comment>
<comment type="catalytic activity">
    <reaction evidence="19">
        <text>(3R)-hydroxybutanoyl-[ACP] = (2E)-butenoyl-[ACP] + H2O</text>
        <dbReference type="Rhea" id="RHEA:41808"/>
        <dbReference type="Rhea" id="RHEA-COMP:9626"/>
        <dbReference type="Rhea" id="RHEA-COMP:9627"/>
        <dbReference type="ChEBI" id="CHEBI:15377"/>
        <dbReference type="ChEBI" id="CHEBI:78451"/>
        <dbReference type="ChEBI" id="CHEBI:78453"/>
    </reaction>
    <physiologicalReaction direction="left-to-right" evidence="19">
        <dbReference type="Rhea" id="RHEA:41809"/>
    </physiologicalReaction>
</comment>
<dbReference type="PANTHER" id="PTHR43775:SF51">
    <property type="entry name" value="INACTIVE PHENOLPHTHIOCEROL SYNTHESIS POLYKETIDE SYNTHASE TYPE I PKS1-RELATED"/>
    <property type="match status" value="1"/>
</dbReference>
<comment type="catalytic activity">
    <reaction evidence="44">
        <text>(2E)-tetradecenoyl-[ACP] + NADPH + H(+) = tetradecanoyl-[ACP] + NADP(+)</text>
        <dbReference type="Rhea" id="RHEA:41896"/>
        <dbReference type="Rhea" id="RHEA-COMP:9647"/>
        <dbReference type="Rhea" id="RHEA-COMP:9648"/>
        <dbReference type="ChEBI" id="CHEBI:15378"/>
        <dbReference type="ChEBI" id="CHEBI:57783"/>
        <dbReference type="ChEBI" id="CHEBI:58349"/>
        <dbReference type="ChEBI" id="CHEBI:78475"/>
        <dbReference type="ChEBI" id="CHEBI:78477"/>
    </reaction>
    <physiologicalReaction direction="left-to-right" evidence="44">
        <dbReference type="Rhea" id="RHEA:41897"/>
    </physiologicalReaction>
</comment>
<dbReference type="InterPro" id="IPR049900">
    <property type="entry name" value="PKS_mFAS_DH"/>
</dbReference>
<dbReference type="Pfam" id="PF22953">
    <property type="entry name" value="SpnB_Rossmann"/>
    <property type="match status" value="2"/>
</dbReference>
<dbReference type="InterPro" id="IPR016036">
    <property type="entry name" value="Malonyl_transacylase_ACP-bd"/>
</dbReference>
<dbReference type="Pfam" id="PF14765">
    <property type="entry name" value="PS-DH"/>
    <property type="match status" value="2"/>
</dbReference>
<evidence type="ECO:0000256" key="11">
    <source>
        <dbReference type="ARBA" id="ARBA00023332"/>
    </source>
</evidence>
<comment type="function">
    <text evidence="52">Involved in the biosynthesis of antibiotic erythromycin via the biosynthesis of its aglycone precursor, 6-deoxyerythronolide B (6-dEB).</text>
</comment>
<dbReference type="InterPro" id="IPR049551">
    <property type="entry name" value="PKS_DH_C"/>
</dbReference>
<comment type="catalytic activity">
    <reaction evidence="23">
        <text>a (3R)-hydroxyacyl-[ACP] + NADP(+) = a 3-oxoacyl-[ACP] + NADPH + H(+)</text>
        <dbReference type="Rhea" id="RHEA:17397"/>
        <dbReference type="Rhea" id="RHEA-COMP:9916"/>
        <dbReference type="Rhea" id="RHEA-COMP:9945"/>
        <dbReference type="ChEBI" id="CHEBI:15378"/>
        <dbReference type="ChEBI" id="CHEBI:57783"/>
        <dbReference type="ChEBI" id="CHEBI:58349"/>
        <dbReference type="ChEBI" id="CHEBI:78776"/>
        <dbReference type="ChEBI" id="CHEBI:78827"/>
        <dbReference type="EC" id="1.1.1.100"/>
    </reaction>
    <physiologicalReaction direction="right-to-left" evidence="23">
        <dbReference type="Rhea" id="RHEA:17399"/>
    </physiologicalReaction>
</comment>
<dbReference type="SUPFAM" id="SSF53901">
    <property type="entry name" value="Thiolase-like"/>
    <property type="match status" value="1"/>
</dbReference>
<dbReference type="SUPFAM" id="SSF55048">
    <property type="entry name" value="Probable ACP-binding domain of malonyl-CoA ACP transacylase"/>
    <property type="match status" value="1"/>
</dbReference>
<feature type="domain" description="Carrier" evidence="57">
    <location>
        <begin position="1298"/>
        <end position="1376"/>
    </location>
</feature>
<dbReference type="Gene3D" id="3.40.50.1820">
    <property type="entry name" value="alpha/beta hydrolase"/>
    <property type="match status" value="1"/>
</dbReference>
<dbReference type="Proteomes" id="UP000204221">
    <property type="component" value="Chromosome"/>
</dbReference>
<dbReference type="SUPFAM" id="SSF50129">
    <property type="entry name" value="GroES-like"/>
    <property type="match status" value="1"/>
</dbReference>
<evidence type="ECO:0000256" key="32">
    <source>
        <dbReference type="ARBA" id="ARBA00048051"/>
    </source>
</evidence>
<evidence type="ECO:0000259" key="59">
    <source>
        <dbReference type="PROSITE" id="PS52019"/>
    </source>
</evidence>
<dbReference type="GO" id="GO:0031177">
    <property type="term" value="F:phosphopantetheine binding"/>
    <property type="evidence" value="ECO:0007669"/>
    <property type="project" value="InterPro"/>
</dbReference>
<dbReference type="Gene3D" id="3.40.366.10">
    <property type="entry name" value="Malonyl-Coenzyme A Acyl Carrier Protein, domain 2"/>
    <property type="match status" value="2"/>
</dbReference>
<comment type="catalytic activity">
    <reaction evidence="25">
        <text>tetradecanoyl-[ACP] + malonyl-[ACP] + H(+) = 3-oxohexadecanoyl-[ACP] + holo-[ACP] + CO2</text>
        <dbReference type="Rhea" id="RHEA:41900"/>
        <dbReference type="Rhea" id="RHEA-COMP:9623"/>
        <dbReference type="Rhea" id="RHEA-COMP:9648"/>
        <dbReference type="Rhea" id="RHEA-COMP:9649"/>
        <dbReference type="Rhea" id="RHEA-COMP:9685"/>
        <dbReference type="ChEBI" id="CHEBI:15378"/>
        <dbReference type="ChEBI" id="CHEBI:16526"/>
        <dbReference type="ChEBI" id="CHEBI:64479"/>
        <dbReference type="ChEBI" id="CHEBI:78449"/>
        <dbReference type="ChEBI" id="CHEBI:78477"/>
        <dbReference type="ChEBI" id="CHEBI:78478"/>
    </reaction>
    <physiologicalReaction direction="left-to-right" evidence="25">
        <dbReference type="Rhea" id="RHEA:41901"/>
    </physiologicalReaction>
</comment>
<protein>
    <submittedName>
        <fullName evidence="60">Erythronolide synthase, modules 3 and 4</fullName>
        <ecNumber evidence="60">2.3.1.94</ecNumber>
    </submittedName>
</protein>
<dbReference type="InterPro" id="IPR057326">
    <property type="entry name" value="KR_dom"/>
</dbReference>
<comment type="catalytic activity">
    <reaction evidence="35">
        <text>(2E)-octenoyl-[ACP] + NADPH + H(+) = octanoyl-[ACP] + NADP(+)</text>
        <dbReference type="Rhea" id="RHEA:41848"/>
        <dbReference type="Rhea" id="RHEA-COMP:9635"/>
        <dbReference type="Rhea" id="RHEA-COMP:9636"/>
        <dbReference type="ChEBI" id="CHEBI:15378"/>
        <dbReference type="ChEBI" id="CHEBI:57783"/>
        <dbReference type="ChEBI" id="CHEBI:58349"/>
        <dbReference type="ChEBI" id="CHEBI:78462"/>
        <dbReference type="ChEBI" id="CHEBI:78463"/>
    </reaction>
    <physiologicalReaction direction="left-to-right" evidence="35">
        <dbReference type="Rhea" id="RHEA:41849"/>
    </physiologicalReaction>
</comment>
<evidence type="ECO:0000256" key="12">
    <source>
        <dbReference type="ARBA" id="ARBA00023351"/>
    </source>
</evidence>
<dbReference type="PROSITE" id="PS00606">
    <property type="entry name" value="KS3_1"/>
    <property type="match status" value="1"/>
</dbReference>
<name>A0A221W529_9PSEU</name>
<comment type="catalytic activity">
    <reaction evidence="21">
        <text>3-oxooctadecanoyl-[ACP] + NADPH + H(+) = (3R)-hydroxyoctadecanoyl-[ACP] + NADP(+)</text>
        <dbReference type="Rhea" id="RHEA:41920"/>
        <dbReference type="Rhea" id="RHEA-COMP:9653"/>
        <dbReference type="Rhea" id="RHEA-COMP:9654"/>
        <dbReference type="ChEBI" id="CHEBI:15378"/>
        <dbReference type="ChEBI" id="CHEBI:57783"/>
        <dbReference type="ChEBI" id="CHEBI:58349"/>
        <dbReference type="ChEBI" id="CHEBI:78487"/>
        <dbReference type="ChEBI" id="CHEBI:78488"/>
    </reaction>
    <physiologicalReaction direction="left-to-right" evidence="21">
        <dbReference type="Rhea" id="RHEA:41921"/>
    </physiologicalReaction>
</comment>
<evidence type="ECO:0000256" key="26">
    <source>
        <dbReference type="ARBA" id="ARBA00047500"/>
    </source>
</evidence>
<dbReference type="FunFam" id="1.10.1200.10:FF:000007">
    <property type="entry name" value="Probable polyketide synthase pks17"/>
    <property type="match status" value="1"/>
</dbReference>
<feature type="region of interest" description="C-terminal hotdog fold" evidence="55">
    <location>
        <begin position="374"/>
        <end position="513"/>
    </location>
</feature>
<comment type="catalytic activity">
    <reaction evidence="26">
        <text>(2E)-butenoyl-[ACP] + NADPH + H(+) = butanoyl-[ACP] + NADP(+)</text>
        <dbReference type="Rhea" id="RHEA:41812"/>
        <dbReference type="Rhea" id="RHEA-COMP:9627"/>
        <dbReference type="Rhea" id="RHEA-COMP:9628"/>
        <dbReference type="ChEBI" id="CHEBI:15378"/>
        <dbReference type="ChEBI" id="CHEBI:57783"/>
        <dbReference type="ChEBI" id="CHEBI:58349"/>
        <dbReference type="ChEBI" id="CHEBI:78453"/>
        <dbReference type="ChEBI" id="CHEBI:78454"/>
    </reaction>
    <physiologicalReaction direction="left-to-right" evidence="26">
        <dbReference type="Rhea" id="RHEA:41813"/>
    </physiologicalReaction>
</comment>
<dbReference type="SMART" id="SM00824">
    <property type="entry name" value="PKS_TE"/>
    <property type="match status" value="1"/>
</dbReference>
<dbReference type="GO" id="GO:0004315">
    <property type="term" value="F:3-oxoacyl-[acyl-carrier-protein] synthase activity"/>
    <property type="evidence" value="ECO:0007669"/>
    <property type="project" value="UniProtKB-EC"/>
</dbReference>
<evidence type="ECO:0000256" key="29">
    <source>
        <dbReference type="ARBA" id="ARBA00047897"/>
    </source>
</evidence>
<dbReference type="Pfam" id="PF08659">
    <property type="entry name" value="KR"/>
    <property type="match status" value="2"/>
</dbReference>
<dbReference type="SMART" id="SM00827">
    <property type="entry name" value="PKS_AT"/>
    <property type="match status" value="2"/>
</dbReference>
<dbReference type="CDD" id="cd00833">
    <property type="entry name" value="PKS"/>
    <property type="match status" value="1"/>
</dbReference>
<dbReference type="SMART" id="SM00822">
    <property type="entry name" value="PKS_KR"/>
    <property type="match status" value="2"/>
</dbReference>
<comment type="catalytic activity">
    <reaction evidence="36">
        <text>a fatty acyl-[ACP] + malonyl-[ACP] + H(+) = a 3-oxoacyl-[ACP] + holo-[ACP] + CO2</text>
        <dbReference type="Rhea" id="RHEA:22836"/>
        <dbReference type="Rhea" id="RHEA-COMP:9623"/>
        <dbReference type="Rhea" id="RHEA-COMP:9685"/>
        <dbReference type="Rhea" id="RHEA-COMP:9916"/>
        <dbReference type="Rhea" id="RHEA-COMP:14125"/>
        <dbReference type="ChEBI" id="CHEBI:15378"/>
        <dbReference type="ChEBI" id="CHEBI:16526"/>
        <dbReference type="ChEBI" id="CHEBI:64479"/>
        <dbReference type="ChEBI" id="CHEBI:78449"/>
        <dbReference type="ChEBI" id="CHEBI:78776"/>
        <dbReference type="ChEBI" id="CHEBI:138651"/>
        <dbReference type="EC" id="2.3.1.41"/>
    </reaction>
    <physiologicalReaction direction="left-to-right" evidence="36">
        <dbReference type="Rhea" id="RHEA:22837"/>
    </physiologicalReaction>
</comment>
<evidence type="ECO:0000256" key="28">
    <source>
        <dbReference type="ARBA" id="ARBA00047810"/>
    </source>
</evidence>
<dbReference type="SUPFAM" id="SSF51735">
    <property type="entry name" value="NAD(P)-binding Rossmann-fold domains"/>
    <property type="match status" value="5"/>
</dbReference>